<evidence type="ECO:0000313" key="3">
    <source>
        <dbReference type="Proteomes" id="UP000031278"/>
    </source>
</evidence>
<protein>
    <submittedName>
        <fullName evidence="2">Phosphopantetheine-binding protein</fullName>
    </submittedName>
</protein>
<gene>
    <name evidence="2" type="ORF">RJ45_14470</name>
</gene>
<name>A0A0B9GDT7_9GAMM</name>
<evidence type="ECO:0000259" key="1">
    <source>
        <dbReference type="PROSITE" id="PS50075"/>
    </source>
</evidence>
<dbReference type="SUPFAM" id="SSF47336">
    <property type="entry name" value="ACP-like"/>
    <property type="match status" value="1"/>
</dbReference>
<evidence type="ECO:0000313" key="2">
    <source>
        <dbReference type="EMBL" id="KHT62985.1"/>
    </source>
</evidence>
<dbReference type="InterPro" id="IPR036736">
    <property type="entry name" value="ACP-like_sf"/>
</dbReference>
<feature type="domain" description="Carrier" evidence="1">
    <location>
        <begin position="5"/>
        <end position="81"/>
    </location>
</feature>
<dbReference type="Proteomes" id="UP000031278">
    <property type="component" value="Unassembled WGS sequence"/>
</dbReference>
<dbReference type="InterPro" id="IPR009081">
    <property type="entry name" value="PP-bd_ACP"/>
</dbReference>
<organism evidence="2 3">
    <name type="scientific">Photobacterium gaetbulicola</name>
    <dbReference type="NCBI Taxonomy" id="1295392"/>
    <lineage>
        <taxon>Bacteria</taxon>
        <taxon>Pseudomonadati</taxon>
        <taxon>Pseudomonadota</taxon>
        <taxon>Gammaproteobacteria</taxon>
        <taxon>Vibrionales</taxon>
        <taxon>Vibrionaceae</taxon>
        <taxon>Photobacterium</taxon>
    </lineage>
</organism>
<dbReference type="Gene3D" id="1.10.1200.10">
    <property type="entry name" value="ACP-like"/>
    <property type="match status" value="1"/>
</dbReference>
<reference evidence="2 3" key="1">
    <citation type="submission" date="2014-12" db="EMBL/GenBank/DDBJ databases">
        <title>Genome sequencing of Photobacterium gaetbulicola AD005a.</title>
        <authorList>
            <person name="Adrian T.G.S."/>
            <person name="Chan K.G."/>
        </authorList>
    </citation>
    <scope>NUCLEOTIDE SEQUENCE [LARGE SCALE GENOMIC DNA]</scope>
    <source>
        <strain evidence="2 3">AD005a</strain>
    </source>
</reference>
<proteinExistence type="predicted"/>
<dbReference type="EMBL" id="JWLZ01000164">
    <property type="protein sequence ID" value="KHT62985.1"/>
    <property type="molecule type" value="Genomic_DNA"/>
</dbReference>
<dbReference type="PROSITE" id="PS50075">
    <property type="entry name" value="CARRIER"/>
    <property type="match status" value="1"/>
</dbReference>
<sequence>MMTTQNFAACIATALRRIAPEIDLQDIAQDEDLREECELDSMDFLNLLADLKKQTGISIPESDYPQVRSYNQLISYLQDHHQ</sequence>
<accession>A0A0B9GDT7</accession>
<comment type="caution">
    <text evidence="2">The sequence shown here is derived from an EMBL/GenBank/DDBJ whole genome shotgun (WGS) entry which is preliminary data.</text>
</comment>
<dbReference type="AlphaFoldDB" id="A0A0B9GDT7"/>
<dbReference type="Pfam" id="PF00550">
    <property type="entry name" value="PP-binding"/>
    <property type="match status" value="1"/>
</dbReference>